<comment type="similarity">
    <text evidence="9 11">Belongs to the fluoride channel Fluc/FEX (TC 1.A.43) family.</text>
</comment>
<feature type="binding site" evidence="11">
    <location>
        <position position="78"/>
    </location>
    <ligand>
        <name>Na(+)</name>
        <dbReference type="ChEBI" id="CHEBI:29101"/>
        <note>structural</note>
    </ligand>
</feature>
<dbReference type="Pfam" id="PF02537">
    <property type="entry name" value="CRCB"/>
    <property type="match status" value="1"/>
</dbReference>
<evidence type="ECO:0000256" key="1">
    <source>
        <dbReference type="ARBA" id="ARBA00004651"/>
    </source>
</evidence>
<keyword evidence="11" id="KW-0915">Sodium</keyword>
<comment type="caution">
    <text evidence="12">The sequence shown here is derived from an EMBL/GenBank/DDBJ whole genome shotgun (WGS) entry which is preliminary data.</text>
</comment>
<comment type="function">
    <text evidence="11">Fluoride-specific ion channel. Important for reducing fluoride concentration in the cell, thus reducing its toxicity.</text>
</comment>
<evidence type="ECO:0000313" key="12">
    <source>
        <dbReference type="EMBL" id="MCW9714191.1"/>
    </source>
</evidence>
<feature type="transmembrane region" description="Helical" evidence="11">
    <location>
        <begin position="97"/>
        <end position="118"/>
    </location>
</feature>
<name>A0ABT3Q276_9BACT</name>
<feature type="binding site" evidence="11">
    <location>
        <position position="75"/>
    </location>
    <ligand>
        <name>Na(+)</name>
        <dbReference type="ChEBI" id="CHEBI:29101"/>
        <note>structural</note>
    </ligand>
</feature>
<dbReference type="HAMAP" id="MF_00454">
    <property type="entry name" value="FluC"/>
    <property type="match status" value="1"/>
</dbReference>
<dbReference type="PANTHER" id="PTHR28259">
    <property type="entry name" value="FLUORIDE EXPORT PROTEIN 1-RELATED"/>
    <property type="match status" value="1"/>
</dbReference>
<dbReference type="PANTHER" id="PTHR28259:SF1">
    <property type="entry name" value="FLUORIDE EXPORT PROTEIN 1-RELATED"/>
    <property type="match status" value="1"/>
</dbReference>
<evidence type="ECO:0000256" key="4">
    <source>
        <dbReference type="ARBA" id="ARBA00022692"/>
    </source>
</evidence>
<evidence type="ECO:0000256" key="3">
    <source>
        <dbReference type="ARBA" id="ARBA00022519"/>
    </source>
</evidence>
<dbReference type="RefSeq" id="WP_265791311.1">
    <property type="nucleotide sequence ID" value="NZ_BAABRS010000004.1"/>
</dbReference>
<evidence type="ECO:0000256" key="5">
    <source>
        <dbReference type="ARBA" id="ARBA00022989"/>
    </source>
</evidence>
<keyword evidence="13" id="KW-1185">Reference proteome</keyword>
<evidence type="ECO:0000256" key="9">
    <source>
        <dbReference type="ARBA" id="ARBA00035120"/>
    </source>
</evidence>
<keyword evidence="5 11" id="KW-1133">Transmembrane helix</keyword>
<evidence type="ECO:0000256" key="7">
    <source>
        <dbReference type="ARBA" id="ARBA00023136"/>
    </source>
</evidence>
<dbReference type="Proteomes" id="UP001207337">
    <property type="component" value="Unassembled WGS sequence"/>
</dbReference>
<keyword evidence="7 11" id="KW-0472">Membrane</keyword>
<sequence>MLQSILIVGVGGFFGSIFRYLMTHYVNTSAQSIFPWGTLFVNLLGSFFIGIIIASVISENLSQPYRLLLATGFCGGFTTFSSFSYEFFSLLQHEHTGYAFLYAIGSFGLGLLLVWLGFTLGKAI</sequence>
<keyword evidence="4 11" id="KW-0812">Transmembrane</keyword>
<keyword evidence="11" id="KW-0813">Transport</keyword>
<evidence type="ECO:0000256" key="2">
    <source>
        <dbReference type="ARBA" id="ARBA00022475"/>
    </source>
</evidence>
<accession>A0ABT3Q276</accession>
<evidence type="ECO:0000256" key="11">
    <source>
        <dbReference type="HAMAP-Rule" id="MF_00454"/>
    </source>
</evidence>
<feature type="transmembrane region" description="Helical" evidence="11">
    <location>
        <begin position="34"/>
        <end position="55"/>
    </location>
</feature>
<feature type="transmembrane region" description="Helical" evidence="11">
    <location>
        <begin position="5"/>
        <end position="22"/>
    </location>
</feature>
<protein>
    <recommendedName>
        <fullName evidence="11">Fluoride-specific ion channel FluC</fullName>
    </recommendedName>
</protein>
<comment type="activity regulation">
    <text evidence="11">Na(+) is not transported, but it plays an essential structural role and its presence is essential for fluoride channel function.</text>
</comment>
<reference evidence="12 13" key="1">
    <citation type="submission" date="2021-11" db="EMBL/GenBank/DDBJ databases">
        <title>Aliifidinibius sp. nov., a new bacterium isolated from saline soil.</title>
        <authorList>
            <person name="Galisteo C."/>
            <person name="De La Haba R."/>
            <person name="Sanchez-Porro C."/>
            <person name="Ventosa A."/>
        </authorList>
    </citation>
    <scope>NUCLEOTIDE SEQUENCE [LARGE SCALE GENOMIC DNA]</scope>
    <source>
        <strain evidence="12 13">KACC 190600</strain>
    </source>
</reference>
<keyword evidence="8 11" id="KW-0407">Ion channel</keyword>
<dbReference type="InterPro" id="IPR003691">
    <property type="entry name" value="FluC"/>
</dbReference>
<evidence type="ECO:0000256" key="10">
    <source>
        <dbReference type="ARBA" id="ARBA00035585"/>
    </source>
</evidence>
<proteinExistence type="inferred from homology"/>
<keyword evidence="2 11" id="KW-1003">Cell membrane</keyword>
<organism evidence="12 13">
    <name type="scientific">Fodinibius salicampi</name>
    <dbReference type="NCBI Taxonomy" id="1920655"/>
    <lineage>
        <taxon>Bacteria</taxon>
        <taxon>Pseudomonadati</taxon>
        <taxon>Balneolota</taxon>
        <taxon>Balneolia</taxon>
        <taxon>Balneolales</taxon>
        <taxon>Balneolaceae</taxon>
        <taxon>Fodinibius</taxon>
    </lineage>
</organism>
<dbReference type="NCBIfam" id="TIGR00494">
    <property type="entry name" value="crcB"/>
    <property type="match status" value="1"/>
</dbReference>
<keyword evidence="11" id="KW-0479">Metal-binding</keyword>
<evidence type="ECO:0000313" key="13">
    <source>
        <dbReference type="Proteomes" id="UP001207337"/>
    </source>
</evidence>
<comment type="subcellular location">
    <subcellularLocation>
        <location evidence="1 11">Cell membrane</location>
        <topology evidence="1 11">Multi-pass membrane protein</topology>
    </subcellularLocation>
</comment>
<keyword evidence="6 11" id="KW-0406">Ion transport</keyword>
<dbReference type="EMBL" id="JAJNDC010000004">
    <property type="protein sequence ID" value="MCW9714191.1"/>
    <property type="molecule type" value="Genomic_DNA"/>
</dbReference>
<keyword evidence="3" id="KW-0997">Cell inner membrane</keyword>
<evidence type="ECO:0000256" key="8">
    <source>
        <dbReference type="ARBA" id="ARBA00023303"/>
    </source>
</evidence>
<feature type="transmembrane region" description="Helical" evidence="11">
    <location>
        <begin position="67"/>
        <end position="85"/>
    </location>
</feature>
<comment type="catalytic activity">
    <reaction evidence="10">
        <text>fluoride(in) = fluoride(out)</text>
        <dbReference type="Rhea" id="RHEA:76159"/>
        <dbReference type="ChEBI" id="CHEBI:17051"/>
    </reaction>
    <physiologicalReaction direction="left-to-right" evidence="10">
        <dbReference type="Rhea" id="RHEA:76160"/>
    </physiologicalReaction>
</comment>
<evidence type="ECO:0000256" key="6">
    <source>
        <dbReference type="ARBA" id="ARBA00023065"/>
    </source>
</evidence>
<gene>
    <name evidence="11 12" type="primary">crcB</name>
    <name evidence="11" type="synonym">fluC</name>
    <name evidence="12" type="ORF">LQ318_14870</name>
</gene>